<reference evidence="1 2" key="1">
    <citation type="journal article" date="2018" name="Biotechnol. Biofuels">
        <title>Integrative visual omics of the white-rot fungus Polyporus brumalis exposes the biotechnological potential of its oxidative enzymes for delignifying raw plant biomass.</title>
        <authorList>
            <person name="Miyauchi S."/>
            <person name="Rancon A."/>
            <person name="Drula E."/>
            <person name="Hage H."/>
            <person name="Chaduli D."/>
            <person name="Favel A."/>
            <person name="Grisel S."/>
            <person name="Henrissat B."/>
            <person name="Herpoel-Gimbert I."/>
            <person name="Ruiz-Duenas F.J."/>
            <person name="Chevret D."/>
            <person name="Hainaut M."/>
            <person name="Lin J."/>
            <person name="Wang M."/>
            <person name="Pangilinan J."/>
            <person name="Lipzen A."/>
            <person name="Lesage-Meessen L."/>
            <person name="Navarro D."/>
            <person name="Riley R."/>
            <person name="Grigoriev I.V."/>
            <person name="Zhou S."/>
            <person name="Raouche S."/>
            <person name="Rosso M.N."/>
        </authorList>
    </citation>
    <scope>NUCLEOTIDE SEQUENCE [LARGE SCALE GENOMIC DNA]</scope>
    <source>
        <strain evidence="1 2">BRFM 1820</strain>
    </source>
</reference>
<organism evidence="1 2">
    <name type="scientific">Lentinus brumalis</name>
    <dbReference type="NCBI Taxonomy" id="2498619"/>
    <lineage>
        <taxon>Eukaryota</taxon>
        <taxon>Fungi</taxon>
        <taxon>Dikarya</taxon>
        <taxon>Basidiomycota</taxon>
        <taxon>Agaricomycotina</taxon>
        <taxon>Agaricomycetes</taxon>
        <taxon>Polyporales</taxon>
        <taxon>Polyporaceae</taxon>
        <taxon>Lentinus</taxon>
    </lineage>
</organism>
<evidence type="ECO:0000313" key="2">
    <source>
        <dbReference type="Proteomes" id="UP000256964"/>
    </source>
</evidence>
<dbReference type="Proteomes" id="UP000256964">
    <property type="component" value="Unassembled WGS sequence"/>
</dbReference>
<keyword evidence="2" id="KW-1185">Reference proteome</keyword>
<gene>
    <name evidence="1" type="ORF">OH76DRAFT_1485170</name>
</gene>
<protein>
    <submittedName>
        <fullName evidence="1">Uncharacterized protein</fullName>
    </submittedName>
</protein>
<evidence type="ECO:0000313" key="1">
    <source>
        <dbReference type="EMBL" id="RDX46901.1"/>
    </source>
</evidence>
<dbReference type="OrthoDB" id="2744747at2759"/>
<proteinExistence type="predicted"/>
<sequence length="162" mass="18732">MQSPSKKFQRISHTRNPSLSFQSLHFPSDRQFPLYAHCDSQRRRLTPRIRCNTQCTPRSRQRDLMQTVDHRFPEKRRRSSFALSDIFERDEDEVEIEISPVLPSTPSSACSISTSNSAKSLMKSALSDLAHTVKTKWGRARSRRMYVVEPAGRSVKVDLLHM</sequence>
<accession>A0A371D314</accession>
<name>A0A371D314_9APHY</name>
<dbReference type="EMBL" id="KZ857423">
    <property type="protein sequence ID" value="RDX46901.1"/>
    <property type="molecule type" value="Genomic_DNA"/>
</dbReference>
<dbReference type="AlphaFoldDB" id="A0A371D314"/>